<gene>
    <name evidence="1" type="ORF">OVA965_LOCUS29463</name>
    <name evidence="2" type="ORF">TMI583_LOCUS30236</name>
</gene>
<comment type="caution">
    <text evidence="1">The sequence shown here is derived from an EMBL/GenBank/DDBJ whole genome shotgun (WGS) entry which is preliminary data.</text>
</comment>
<dbReference type="Proteomes" id="UP000682733">
    <property type="component" value="Unassembled WGS sequence"/>
</dbReference>
<sequence>KKQYRIQIVLTIAEADYNMSVSANEWPDGACEYFEELSEKVLSTLMRWRDNSSGTSYIQDRGQDLE</sequence>
<dbReference type="Proteomes" id="UP000677228">
    <property type="component" value="Unassembled WGS sequence"/>
</dbReference>
<dbReference type="AlphaFoldDB" id="A0A8S2F293"/>
<dbReference type="EMBL" id="CAJNOK010020766">
    <property type="protein sequence ID" value="CAF1321593.1"/>
    <property type="molecule type" value="Genomic_DNA"/>
</dbReference>
<reference evidence="1" key="1">
    <citation type="submission" date="2021-02" db="EMBL/GenBank/DDBJ databases">
        <authorList>
            <person name="Nowell W R."/>
        </authorList>
    </citation>
    <scope>NUCLEOTIDE SEQUENCE</scope>
</reference>
<evidence type="ECO:0000313" key="3">
    <source>
        <dbReference type="Proteomes" id="UP000677228"/>
    </source>
</evidence>
<evidence type="ECO:0000313" key="1">
    <source>
        <dbReference type="EMBL" id="CAF1321593.1"/>
    </source>
</evidence>
<name>A0A8S2F293_9BILA</name>
<evidence type="ECO:0000313" key="2">
    <source>
        <dbReference type="EMBL" id="CAF4131719.1"/>
    </source>
</evidence>
<organism evidence="1 3">
    <name type="scientific">Didymodactylos carnosus</name>
    <dbReference type="NCBI Taxonomy" id="1234261"/>
    <lineage>
        <taxon>Eukaryota</taxon>
        <taxon>Metazoa</taxon>
        <taxon>Spiralia</taxon>
        <taxon>Gnathifera</taxon>
        <taxon>Rotifera</taxon>
        <taxon>Eurotatoria</taxon>
        <taxon>Bdelloidea</taxon>
        <taxon>Philodinida</taxon>
        <taxon>Philodinidae</taxon>
        <taxon>Didymodactylos</taxon>
    </lineage>
</organism>
<proteinExistence type="predicted"/>
<dbReference type="EMBL" id="CAJOBA010042369">
    <property type="protein sequence ID" value="CAF4131719.1"/>
    <property type="molecule type" value="Genomic_DNA"/>
</dbReference>
<protein>
    <submittedName>
        <fullName evidence="1">Uncharacterized protein</fullName>
    </submittedName>
</protein>
<feature type="non-terminal residue" evidence="1">
    <location>
        <position position="1"/>
    </location>
</feature>
<accession>A0A8S2F293</accession>